<reference evidence="2" key="1">
    <citation type="submission" date="2022-03" db="EMBL/GenBank/DDBJ databases">
        <authorList>
            <person name="Tunstrom K."/>
        </authorList>
    </citation>
    <scope>NUCLEOTIDE SEQUENCE</scope>
</reference>
<comment type="caution">
    <text evidence="2">The sequence shown here is derived from an EMBL/GenBank/DDBJ whole genome shotgun (WGS) entry which is preliminary data.</text>
</comment>
<protein>
    <submittedName>
        <fullName evidence="2">Uncharacterized protein</fullName>
    </submittedName>
</protein>
<dbReference type="EMBL" id="CAKOGL010000007">
    <property type="protein sequence ID" value="CAH2087941.1"/>
    <property type="molecule type" value="Genomic_DNA"/>
</dbReference>
<evidence type="ECO:0000256" key="1">
    <source>
        <dbReference type="SAM" id="MobiDB-lite"/>
    </source>
</evidence>
<dbReference type="AlphaFoldDB" id="A0AAU9TM51"/>
<feature type="region of interest" description="Disordered" evidence="1">
    <location>
        <begin position="62"/>
        <end position="83"/>
    </location>
</feature>
<organism evidence="2 3">
    <name type="scientific">Euphydryas editha</name>
    <name type="common">Edith's checkerspot</name>
    <dbReference type="NCBI Taxonomy" id="104508"/>
    <lineage>
        <taxon>Eukaryota</taxon>
        <taxon>Metazoa</taxon>
        <taxon>Ecdysozoa</taxon>
        <taxon>Arthropoda</taxon>
        <taxon>Hexapoda</taxon>
        <taxon>Insecta</taxon>
        <taxon>Pterygota</taxon>
        <taxon>Neoptera</taxon>
        <taxon>Endopterygota</taxon>
        <taxon>Lepidoptera</taxon>
        <taxon>Glossata</taxon>
        <taxon>Ditrysia</taxon>
        <taxon>Papilionoidea</taxon>
        <taxon>Nymphalidae</taxon>
        <taxon>Nymphalinae</taxon>
        <taxon>Euphydryas</taxon>
    </lineage>
</organism>
<evidence type="ECO:0000313" key="3">
    <source>
        <dbReference type="Proteomes" id="UP001153954"/>
    </source>
</evidence>
<evidence type="ECO:0000313" key="2">
    <source>
        <dbReference type="EMBL" id="CAH2087941.1"/>
    </source>
</evidence>
<sequence>MQLQKLHIKSFNSSYSDRRGVLDSAALQALAGESVLEKERQLSEMIMQLQMVREQLLAQQEHNKGASRLQQRHSHTNESAIKTRTTLDHMPSITGLPISEVVFCIT</sequence>
<name>A0AAU9TM51_EUPED</name>
<accession>A0AAU9TM51</accession>
<gene>
    <name evidence="2" type="ORF">EEDITHA_LOCUS4144</name>
</gene>
<proteinExistence type="predicted"/>
<dbReference type="Proteomes" id="UP001153954">
    <property type="component" value="Unassembled WGS sequence"/>
</dbReference>
<keyword evidence="3" id="KW-1185">Reference proteome</keyword>